<dbReference type="AlphaFoldDB" id="C8PG69"/>
<reference evidence="1 2" key="1">
    <citation type="submission" date="2009-07" db="EMBL/GenBank/DDBJ databases">
        <authorList>
            <person name="Madupu R."/>
            <person name="Sebastian Y."/>
            <person name="Durkin A.S."/>
            <person name="Torralba M."/>
            <person name="Methe B."/>
            <person name="Sutton G.G."/>
            <person name="Strausberg R.L."/>
            <person name="Nelson K.E."/>
        </authorList>
    </citation>
    <scope>NUCLEOTIDE SEQUENCE [LARGE SCALE GENOMIC DNA]</scope>
    <source>
        <strain evidence="1 2">RM3268</strain>
    </source>
</reference>
<name>C8PG69_9BACT</name>
<gene>
    <name evidence="1" type="ORF">CAMGR0001_0862</name>
</gene>
<dbReference type="EMBL" id="ACYG01000019">
    <property type="protein sequence ID" value="EEV18107.1"/>
    <property type="molecule type" value="Genomic_DNA"/>
</dbReference>
<evidence type="ECO:0000313" key="1">
    <source>
        <dbReference type="EMBL" id="EEV18107.1"/>
    </source>
</evidence>
<organism evidence="1 2">
    <name type="scientific">Campylobacter gracilis RM3268</name>
    <dbReference type="NCBI Taxonomy" id="553220"/>
    <lineage>
        <taxon>Bacteria</taxon>
        <taxon>Pseudomonadati</taxon>
        <taxon>Campylobacterota</taxon>
        <taxon>Epsilonproteobacteria</taxon>
        <taxon>Campylobacterales</taxon>
        <taxon>Campylobacteraceae</taxon>
        <taxon>Campylobacter</taxon>
    </lineage>
</organism>
<keyword evidence="2" id="KW-1185">Reference proteome</keyword>
<protein>
    <submittedName>
        <fullName evidence="1">Uncharacterized protein</fullName>
    </submittedName>
</protein>
<evidence type="ECO:0000313" key="2">
    <source>
        <dbReference type="Proteomes" id="UP000005709"/>
    </source>
</evidence>
<comment type="caution">
    <text evidence="1">The sequence shown here is derived from an EMBL/GenBank/DDBJ whole genome shotgun (WGS) entry which is preliminary data.</text>
</comment>
<accession>C8PG69</accession>
<dbReference type="Proteomes" id="UP000005709">
    <property type="component" value="Unassembled WGS sequence"/>
</dbReference>
<proteinExistence type="predicted"/>
<sequence length="109" mass="12737">MPIKSTPCLNNDQIRGGSSEQNFKALRFKSAKFKASRRAKFKRNARIASENELNLKSRCRYRQNFSDMTRALALKHTIKMPQRAQNSVNLRRENEPKPKMYVPNRVRAV</sequence>